<dbReference type="InterPro" id="IPR029044">
    <property type="entry name" value="Nucleotide-diphossugar_trans"/>
</dbReference>
<dbReference type="AlphaFoldDB" id="A0AAV0QSC0"/>
<protein>
    <recommendedName>
        <fullName evidence="4">Glycosyl transferase 64 domain-containing protein</fullName>
    </recommendedName>
</protein>
<dbReference type="InterPro" id="IPR015338">
    <property type="entry name" value="GT64_dom"/>
</dbReference>
<proteinExistence type="inferred from homology"/>
<dbReference type="GO" id="GO:0016757">
    <property type="term" value="F:glycosyltransferase activity"/>
    <property type="evidence" value="ECO:0007669"/>
    <property type="project" value="InterPro"/>
</dbReference>
<keyword evidence="6" id="KW-1185">Reference proteome</keyword>
<gene>
    <name evidence="5" type="ORF">LITE_LOCUS44229</name>
</gene>
<comment type="similarity">
    <text evidence="1">Belongs to the glycosyltransferase 64 family.</text>
</comment>
<keyword evidence="3" id="KW-1015">Disulfide bond</keyword>
<evidence type="ECO:0000313" key="5">
    <source>
        <dbReference type="EMBL" id="CAI0547098.1"/>
    </source>
</evidence>
<dbReference type="GO" id="GO:0016020">
    <property type="term" value="C:membrane"/>
    <property type="evidence" value="ECO:0007669"/>
    <property type="project" value="InterPro"/>
</dbReference>
<accession>A0AAV0QSC0</accession>
<sequence>MYDIIHAFSTIHLFNTWRRNSPLKRTAAHYASCAGAGAIHIVWSEIEPPSERLRTDLDRAVRSKSWRADIRVEIRENGGGGGGSGRFKPIDGVRTDAIFSVDDGVIVPCSSLEFAFSVWKTAPLTMKSGGVYHRYGGWLSVWWMGSYSMVLSKAAFFHKKYLDLYTNEMPSPMQDYLARERNCEDIAMSMVVANASGTPPLWVKGKFNYFPVTTSLSMSLYCSLLMWNPLHLV</sequence>
<dbReference type="Pfam" id="PF09258">
    <property type="entry name" value="Glyco_transf_64"/>
    <property type="match status" value="1"/>
</dbReference>
<feature type="domain" description="Glycosyl transferase 64" evidence="4">
    <location>
        <begin position="14"/>
        <end position="208"/>
    </location>
</feature>
<comment type="caution">
    <text evidence="5">The sequence shown here is derived from an EMBL/GenBank/DDBJ whole genome shotgun (WGS) entry which is preliminary data.</text>
</comment>
<dbReference type="PANTHER" id="PTHR48410">
    <property type="entry name" value="GLYCOSYLINOSITOL PHOSPHORYLCERAMIDE MANNOSYL TRANSFERASE 1"/>
    <property type="match status" value="1"/>
</dbReference>
<evidence type="ECO:0000256" key="3">
    <source>
        <dbReference type="ARBA" id="ARBA00023157"/>
    </source>
</evidence>
<evidence type="ECO:0000256" key="2">
    <source>
        <dbReference type="ARBA" id="ARBA00022679"/>
    </source>
</evidence>
<name>A0AAV0QSC0_9ROSI</name>
<organism evidence="5 6">
    <name type="scientific">Linum tenue</name>
    <dbReference type="NCBI Taxonomy" id="586396"/>
    <lineage>
        <taxon>Eukaryota</taxon>
        <taxon>Viridiplantae</taxon>
        <taxon>Streptophyta</taxon>
        <taxon>Embryophyta</taxon>
        <taxon>Tracheophyta</taxon>
        <taxon>Spermatophyta</taxon>
        <taxon>Magnoliopsida</taxon>
        <taxon>eudicotyledons</taxon>
        <taxon>Gunneridae</taxon>
        <taxon>Pentapetalae</taxon>
        <taxon>rosids</taxon>
        <taxon>fabids</taxon>
        <taxon>Malpighiales</taxon>
        <taxon>Linaceae</taxon>
        <taxon>Linum</taxon>
    </lineage>
</organism>
<dbReference type="PANTHER" id="PTHR48410:SF1">
    <property type="entry name" value="GLYCOSYLINOSITOL PHOSPHORYLCERAMIDE MANNOSYL TRANSFERASE 1"/>
    <property type="match status" value="1"/>
</dbReference>
<evidence type="ECO:0000256" key="1">
    <source>
        <dbReference type="ARBA" id="ARBA00008700"/>
    </source>
</evidence>
<dbReference type="SUPFAM" id="SSF53448">
    <property type="entry name" value="Nucleotide-diphospho-sugar transferases"/>
    <property type="match status" value="1"/>
</dbReference>
<keyword evidence="2" id="KW-0808">Transferase</keyword>
<dbReference type="InterPro" id="IPR053318">
    <property type="entry name" value="GT64"/>
</dbReference>
<dbReference type="Proteomes" id="UP001154282">
    <property type="component" value="Unassembled WGS sequence"/>
</dbReference>
<dbReference type="EMBL" id="CAMGYJ010000010">
    <property type="protein sequence ID" value="CAI0547098.1"/>
    <property type="molecule type" value="Genomic_DNA"/>
</dbReference>
<reference evidence="5" key="1">
    <citation type="submission" date="2022-08" db="EMBL/GenBank/DDBJ databases">
        <authorList>
            <person name="Gutierrez-Valencia J."/>
        </authorList>
    </citation>
    <scope>NUCLEOTIDE SEQUENCE</scope>
</reference>
<evidence type="ECO:0000313" key="6">
    <source>
        <dbReference type="Proteomes" id="UP001154282"/>
    </source>
</evidence>
<dbReference type="Gene3D" id="3.90.550.10">
    <property type="entry name" value="Spore Coat Polysaccharide Biosynthesis Protein SpsA, Chain A"/>
    <property type="match status" value="1"/>
</dbReference>
<evidence type="ECO:0000259" key="4">
    <source>
        <dbReference type="Pfam" id="PF09258"/>
    </source>
</evidence>